<dbReference type="PROSITE" id="PS00107">
    <property type="entry name" value="PROTEIN_KINASE_ATP"/>
    <property type="match status" value="1"/>
</dbReference>
<dbReference type="GO" id="GO:0005524">
    <property type="term" value="F:ATP binding"/>
    <property type="evidence" value="ECO:0007669"/>
    <property type="project" value="UniProtKB-UniRule"/>
</dbReference>
<dbReference type="Proteomes" id="UP000516437">
    <property type="component" value="Chromosome 7"/>
</dbReference>
<dbReference type="Pfam" id="PF07714">
    <property type="entry name" value="PK_Tyr_Ser-Thr"/>
    <property type="match status" value="1"/>
</dbReference>
<feature type="binding site" evidence="13">
    <location>
        <position position="346"/>
    </location>
    <ligand>
        <name>ATP</name>
        <dbReference type="ChEBI" id="CHEBI:30616"/>
    </ligand>
</feature>
<keyword evidence="2" id="KW-1003">Cell membrane</keyword>
<dbReference type="SMART" id="SM00220">
    <property type="entry name" value="S_TKc"/>
    <property type="match status" value="1"/>
</dbReference>
<dbReference type="GO" id="GO:0004674">
    <property type="term" value="F:protein serine/threonine kinase activity"/>
    <property type="evidence" value="ECO:0007669"/>
    <property type="project" value="UniProtKB-KW"/>
</dbReference>
<dbReference type="InterPro" id="IPR011009">
    <property type="entry name" value="Kinase-like_dom_sf"/>
</dbReference>
<keyword evidence="4" id="KW-0808">Transferase</keyword>
<evidence type="ECO:0000256" key="12">
    <source>
        <dbReference type="ARBA" id="ARBA00023157"/>
    </source>
</evidence>
<dbReference type="Gene3D" id="1.10.510.10">
    <property type="entry name" value="Transferase(Phosphotransferase) domain 1"/>
    <property type="match status" value="1"/>
</dbReference>
<dbReference type="GO" id="GO:0019199">
    <property type="term" value="F:transmembrane receptor protein kinase activity"/>
    <property type="evidence" value="ECO:0007669"/>
    <property type="project" value="InterPro"/>
</dbReference>
<keyword evidence="7 13" id="KW-0547">Nucleotide-binding</keyword>
<sequence length="636" mass="70222">MTTNMASRALLPYLLALVATLFGRNLVSSVSIKATLIYPFNCSAKIKTCTALLYHTHNNLTQDQIASLYSVNSSQMKSIMHGKQQDYLITVPCSCKDADGIPGYFYNTSYQVREGDTFDYVSAEIYSGQAWKVAGEKPVLTANENFPMLLPCGCAESDSQIVVTYTVQENDTLSEIAKLLSAHLSGIQSLNSLNRGLAQNPALIDVGWVLFVPMEKNGIPTPKGGRARKGILTIIVGVALSAVTFLSVSTLVIVLLRRQRSKQNEEDPKAVAISLSTQRGFLLQSQYPDKDSEDVTTLESERAQVFSLDQIGEATSHFDESKRIGEGGYGSVYFGILGRQEVAIKKMRSNKSKEFFAEIKILCKIHHINVVELLGYASGDDHLYLVYEYVRNGSLSAHLHDPLPKGSMKKVLSRMGMESGYQPLTWTARTQIALDAAKGIEYIHDHTKARYVHRDIKTSNILLDDGFRAKVADFGLAKLVGRTNDEDSLVTRLVGTPGYLPPESVMELHVTPKTDVFAFGVVLSELITGQRAIICENGEPNKMKSLITIIKEIFQDEDPERALEAVIDGSLHFSYPFEAVYKMAEIAYWCLSDDAVNRPEMRDIVVSLSQITSSSIEWEASLGGNSQVFSGLFCGR</sequence>
<comment type="caution">
    <text evidence="18">The sequence shown here is derived from an EMBL/GenBank/DDBJ whole genome shotgun (WGS) entry which is preliminary data.</text>
</comment>
<evidence type="ECO:0000256" key="9">
    <source>
        <dbReference type="ARBA" id="ARBA00022840"/>
    </source>
</evidence>
<dbReference type="InterPro" id="IPR036779">
    <property type="entry name" value="LysM_dom_sf"/>
</dbReference>
<evidence type="ECO:0000256" key="15">
    <source>
        <dbReference type="SAM" id="SignalP"/>
    </source>
</evidence>
<dbReference type="GO" id="GO:0005886">
    <property type="term" value="C:plasma membrane"/>
    <property type="evidence" value="ECO:0007669"/>
    <property type="project" value="UniProtKB-SubCell"/>
</dbReference>
<proteinExistence type="predicted"/>
<keyword evidence="11 14" id="KW-0472">Membrane</keyword>
<gene>
    <name evidence="18" type="ORF">CJ030_MR7G004115</name>
</gene>
<comment type="subcellular location">
    <subcellularLocation>
        <location evidence="1">Cell membrane</location>
        <topology evidence="1">Single-pass membrane protein</topology>
    </subcellularLocation>
</comment>
<evidence type="ECO:0000256" key="10">
    <source>
        <dbReference type="ARBA" id="ARBA00022989"/>
    </source>
</evidence>
<evidence type="ECO:0000256" key="4">
    <source>
        <dbReference type="ARBA" id="ARBA00022679"/>
    </source>
</evidence>
<dbReference type="EMBL" id="RXIC02000025">
    <property type="protein sequence ID" value="KAB1207863.1"/>
    <property type="molecule type" value="Genomic_DNA"/>
</dbReference>
<keyword evidence="12" id="KW-1015">Disulfide bond</keyword>
<evidence type="ECO:0000313" key="18">
    <source>
        <dbReference type="EMBL" id="KAB1207863.1"/>
    </source>
</evidence>
<evidence type="ECO:0000256" key="11">
    <source>
        <dbReference type="ARBA" id="ARBA00023136"/>
    </source>
</evidence>
<accession>A0A6A1V520</accession>
<dbReference type="InterPro" id="IPR017441">
    <property type="entry name" value="Protein_kinase_ATP_BS"/>
</dbReference>
<evidence type="ECO:0000256" key="7">
    <source>
        <dbReference type="ARBA" id="ARBA00022741"/>
    </source>
</evidence>
<evidence type="ECO:0000256" key="3">
    <source>
        <dbReference type="ARBA" id="ARBA00022527"/>
    </source>
</evidence>
<dbReference type="PANTHER" id="PTHR46204:SF8">
    <property type="entry name" value="PROTEIN KINASE DOMAIN-CONTAINING PROTEIN"/>
    <property type="match status" value="1"/>
</dbReference>
<evidence type="ECO:0000256" key="2">
    <source>
        <dbReference type="ARBA" id="ARBA00022475"/>
    </source>
</evidence>
<dbReference type="InterPro" id="IPR000719">
    <property type="entry name" value="Prot_kinase_dom"/>
</dbReference>
<evidence type="ECO:0000313" key="19">
    <source>
        <dbReference type="Proteomes" id="UP000516437"/>
    </source>
</evidence>
<dbReference type="SUPFAM" id="SSF56112">
    <property type="entry name" value="Protein kinase-like (PK-like)"/>
    <property type="match status" value="1"/>
</dbReference>
<feature type="chain" id="PRO_5025514321" evidence="15">
    <location>
        <begin position="30"/>
        <end position="636"/>
    </location>
</feature>
<keyword evidence="19" id="KW-1185">Reference proteome</keyword>
<protein>
    <submittedName>
        <fullName evidence="18">LysM domain receptor-like kinase 3</fullName>
    </submittedName>
</protein>
<feature type="domain" description="LysM" evidence="17">
    <location>
        <begin position="163"/>
        <end position="212"/>
    </location>
</feature>
<dbReference type="AlphaFoldDB" id="A0A6A1V520"/>
<dbReference type="PROSITE" id="PS50011">
    <property type="entry name" value="PROTEIN_KINASE_DOM"/>
    <property type="match status" value="1"/>
</dbReference>
<keyword evidence="3" id="KW-0723">Serine/threonine-protein kinase</keyword>
<keyword evidence="5 14" id="KW-0812">Transmembrane</keyword>
<keyword evidence="10 14" id="KW-1133">Transmembrane helix</keyword>
<dbReference type="PANTHER" id="PTHR46204">
    <property type="entry name" value="CHITIN ELICITOR RECEPTOR KINASE 1-RELATED"/>
    <property type="match status" value="1"/>
</dbReference>
<evidence type="ECO:0000256" key="6">
    <source>
        <dbReference type="ARBA" id="ARBA00022729"/>
    </source>
</evidence>
<dbReference type="GO" id="GO:0045087">
    <property type="term" value="P:innate immune response"/>
    <property type="evidence" value="ECO:0007669"/>
    <property type="project" value="InterPro"/>
</dbReference>
<dbReference type="FunFam" id="1.10.510.10:FF:000468">
    <property type="entry name" value="PTI1-like tyrosine-protein kinase 3"/>
    <property type="match status" value="1"/>
</dbReference>
<evidence type="ECO:0000256" key="8">
    <source>
        <dbReference type="ARBA" id="ARBA00022777"/>
    </source>
</evidence>
<feature type="signal peptide" evidence="15">
    <location>
        <begin position="1"/>
        <end position="29"/>
    </location>
</feature>
<name>A0A6A1V520_9ROSI</name>
<feature type="domain" description="Protein kinase" evidence="16">
    <location>
        <begin position="318"/>
        <end position="611"/>
    </location>
</feature>
<dbReference type="InterPro" id="IPR008271">
    <property type="entry name" value="Ser/Thr_kinase_AS"/>
</dbReference>
<evidence type="ECO:0000256" key="5">
    <source>
        <dbReference type="ARBA" id="ARBA00022692"/>
    </source>
</evidence>
<evidence type="ECO:0000256" key="13">
    <source>
        <dbReference type="PROSITE-ProRule" id="PRU10141"/>
    </source>
</evidence>
<dbReference type="Gene3D" id="3.30.200.20">
    <property type="entry name" value="Phosphorylase Kinase, domain 1"/>
    <property type="match status" value="1"/>
</dbReference>
<keyword evidence="9 13" id="KW-0067">ATP-binding</keyword>
<dbReference type="SUPFAM" id="SSF54106">
    <property type="entry name" value="LysM domain"/>
    <property type="match status" value="1"/>
</dbReference>
<evidence type="ECO:0000256" key="1">
    <source>
        <dbReference type="ARBA" id="ARBA00004162"/>
    </source>
</evidence>
<dbReference type="OrthoDB" id="4062651at2759"/>
<dbReference type="CDD" id="cd00118">
    <property type="entry name" value="LysM"/>
    <property type="match status" value="1"/>
</dbReference>
<keyword evidence="18" id="KW-0675">Receptor</keyword>
<dbReference type="InterPro" id="IPR018392">
    <property type="entry name" value="LysM"/>
</dbReference>
<feature type="transmembrane region" description="Helical" evidence="14">
    <location>
        <begin position="231"/>
        <end position="256"/>
    </location>
</feature>
<reference evidence="18 19" key="1">
    <citation type="journal article" date="2019" name="Plant Biotechnol. J.">
        <title>The red bayberry genome and genetic basis of sex determination.</title>
        <authorList>
            <person name="Jia H.M."/>
            <person name="Jia H.J."/>
            <person name="Cai Q.L."/>
            <person name="Wang Y."/>
            <person name="Zhao H.B."/>
            <person name="Yang W.F."/>
            <person name="Wang G.Y."/>
            <person name="Li Y.H."/>
            <person name="Zhan D.L."/>
            <person name="Shen Y.T."/>
            <person name="Niu Q.F."/>
            <person name="Chang L."/>
            <person name="Qiu J."/>
            <person name="Zhao L."/>
            <person name="Xie H.B."/>
            <person name="Fu W.Y."/>
            <person name="Jin J."/>
            <person name="Li X.W."/>
            <person name="Jiao Y."/>
            <person name="Zhou C.C."/>
            <person name="Tu T."/>
            <person name="Chai C.Y."/>
            <person name="Gao J.L."/>
            <person name="Fan L.J."/>
            <person name="van de Weg E."/>
            <person name="Wang J.Y."/>
            <person name="Gao Z.S."/>
        </authorList>
    </citation>
    <scope>NUCLEOTIDE SEQUENCE [LARGE SCALE GENOMIC DNA]</scope>
    <source>
        <tissue evidence="18">Leaves</tissue>
    </source>
</reference>
<dbReference type="PROSITE" id="PS00108">
    <property type="entry name" value="PROTEIN_KINASE_ST"/>
    <property type="match status" value="1"/>
</dbReference>
<dbReference type="PROSITE" id="PS51782">
    <property type="entry name" value="LYSM"/>
    <property type="match status" value="1"/>
</dbReference>
<evidence type="ECO:0000259" key="17">
    <source>
        <dbReference type="PROSITE" id="PS51782"/>
    </source>
</evidence>
<dbReference type="InterPro" id="IPR001245">
    <property type="entry name" value="Ser-Thr/Tyr_kinase_cat_dom"/>
</dbReference>
<dbReference type="Gene3D" id="3.10.350.10">
    <property type="entry name" value="LysM domain"/>
    <property type="match status" value="1"/>
</dbReference>
<evidence type="ECO:0000256" key="14">
    <source>
        <dbReference type="SAM" id="Phobius"/>
    </source>
</evidence>
<keyword evidence="8 18" id="KW-0418">Kinase</keyword>
<evidence type="ECO:0000259" key="16">
    <source>
        <dbReference type="PROSITE" id="PS50011"/>
    </source>
</evidence>
<dbReference type="InterPro" id="IPR044812">
    <property type="entry name" value="CERK1/LYK3-like"/>
</dbReference>
<organism evidence="18 19">
    <name type="scientific">Morella rubra</name>
    <name type="common">Chinese bayberry</name>
    <dbReference type="NCBI Taxonomy" id="262757"/>
    <lineage>
        <taxon>Eukaryota</taxon>
        <taxon>Viridiplantae</taxon>
        <taxon>Streptophyta</taxon>
        <taxon>Embryophyta</taxon>
        <taxon>Tracheophyta</taxon>
        <taxon>Spermatophyta</taxon>
        <taxon>Magnoliopsida</taxon>
        <taxon>eudicotyledons</taxon>
        <taxon>Gunneridae</taxon>
        <taxon>Pentapetalae</taxon>
        <taxon>rosids</taxon>
        <taxon>fabids</taxon>
        <taxon>Fagales</taxon>
        <taxon>Myricaceae</taxon>
        <taxon>Morella</taxon>
    </lineage>
</organism>
<dbReference type="SMART" id="SM00257">
    <property type="entry name" value="LysM"/>
    <property type="match status" value="1"/>
</dbReference>
<dbReference type="Pfam" id="PF01476">
    <property type="entry name" value="LysM"/>
    <property type="match status" value="1"/>
</dbReference>
<keyword evidence="6 15" id="KW-0732">Signal</keyword>